<feature type="signal peptide" evidence="1">
    <location>
        <begin position="1"/>
        <end position="21"/>
    </location>
</feature>
<evidence type="ECO:0000313" key="2">
    <source>
        <dbReference type="EMBL" id="GHB85044.1"/>
    </source>
</evidence>
<sequence>MNRLFVCIALLLGSVTDPLVAQPDPKFDSELNADAFKKEYSGLLDAASFEVKLSKGNVLLLKADKYSQLKLVQRADSLVRLFWDDYRPAVEGLPEDTDGLSVHYILNDNEEPQLRWKKYPQSTTDFTVVDKELVRLKTVQDTLKIRVNKGSQEAEMLLLTNDLTDVPALFDQMREKTAFLFESMEKRTDPKVLDRSPEVYGRYLGNRQVQLANFGSDMLMISPGASIGYIRGNWMTSLDAGFTFYLEKSKLKPTFGYHHQYFFGRDAEGKTQAFQNGFALAGLAFFKKSDSNIIGRKPVVQTGSLTLGYLVHRRGDYYEPNTWRITGGLNLTPNLKVEPEVYFNGTFKNLSPGLRFTVGF</sequence>
<dbReference type="RefSeq" id="WP_189567810.1">
    <property type="nucleotide sequence ID" value="NZ_BMXF01000006.1"/>
</dbReference>
<keyword evidence="1" id="KW-0732">Signal</keyword>
<reference evidence="2 3" key="1">
    <citation type="journal article" date="2014" name="Int. J. Syst. Evol. Microbiol.">
        <title>Complete genome sequence of Corynebacterium casei LMG S-19264T (=DSM 44701T), isolated from a smear-ripened cheese.</title>
        <authorList>
            <consortium name="US DOE Joint Genome Institute (JGI-PGF)"/>
            <person name="Walter F."/>
            <person name="Albersmeier A."/>
            <person name="Kalinowski J."/>
            <person name="Ruckert C."/>
        </authorList>
    </citation>
    <scope>NUCLEOTIDE SEQUENCE [LARGE SCALE GENOMIC DNA]</scope>
    <source>
        <strain evidence="2 3">KCTC 12866</strain>
    </source>
</reference>
<evidence type="ECO:0000313" key="3">
    <source>
        <dbReference type="Proteomes" id="UP000598271"/>
    </source>
</evidence>
<name>A0A8J3D7D2_9BACT</name>
<gene>
    <name evidence="2" type="ORF">GCM10007390_45400</name>
</gene>
<protein>
    <submittedName>
        <fullName evidence="2">Uncharacterized protein</fullName>
    </submittedName>
</protein>
<feature type="chain" id="PRO_5035304443" evidence="1">
    <location>
        <begin position="22"/>
        <end position="360"/>
    </location>
</feature>
<accession>A0A8J3D7D2</accession>
<evidence type="ECO:0000256" key="1">
    <source>
        <dbReference type="SAM" id="SignalP"/>
    </source>
</evidence>
<organism evidence="2 3">
    <name type="scientific">Persicitalea jodogahamensis</name>
    <dbReference type="NCBI Taxonomy" id="402147"/>
    <lineage>
        <taxon>Bacteria</taxon>
        <taxon>Pseudomonadati</taxon>
        <taxon>Bacteroidota</taxon>
        <taxon>Cytophagia</taxon>
        <taxon>Cytophagales</taxon>
        <taxon>Spirosomataceae</taxon>
        <taxon>Persicitalea</taxon>
    </lineage>
</organism>
<dbReference type="Proteomes" id="UP000598271">
    <property type="component" value="Unassembled WGS sequence"/>
</dbReference>
<dbReference type="AlphaFoldDB" id="A0A8J3D7D2"/>
<keyword evidence="3" id="KW-1185">Reference proteome</keyword>
<dbReference type="EMBL" id="BMXF01000006">
    <property type="protein sequence ID" value="GHB85044.1"/>
    <property type="molecule type" value="Genomic_DNA"/>
</dbReference>
<proteinExistence type="predicted"/>
<comment type="caution">
    <text evidence="2">The sequence shown here is derived from an EMBL/GenBank/DDBJ whole genome shotgun (WGS) entry which is preliminary data.</text>
</comment>